<dbReference type="Proteomes" id="UP000298588">
    <property type="component" value="Chromosome"/>
</dbReference>
<sequence length="212" mass="22844">MYVPPLFAMADDAEMAGFCQAHPFAALVTHGPDGLFATHLPVIFKPAEGAKGAFFGHLARANPHWGRAAEGSDALLIFTGAQAYVTPSWYETKKQTAKVVPTWNYSAVHVRGRVSWPADVDFLKLNLADLTAAHEAGRSHPWALSDAPDDFVAMQMRAIVGMRFEVTGFDGKAKLSQNRPAADIDGVVAGLGASDAPMDREVAAQVDKARRR</sequence>
<dbReference type="InterPro" id="IPR012349">
    <property type="entry name" value="Split_barrel_FMN-bd"/>
</dbReference>
<organism evidence="1 2">
    <name type="scientific">Phreatobacter aquaticus</name>
    <dbReference type="NCBI Taxonomy" id="2570229"/>
    <lineage>
        <taxon>Bacteria</taxon>
        <taxon>Pseudomonadati</taxon>
        <taxon>Pseudomonadota</taxon>
        <taxon>Alphaproteobacteria</taxon>
        <taxon>Hyphomicrobiales</taxon>
        <taxon>Phreatobacteraceae</taxon>
        <taxon>Phreatobacter</taxon>
    </lineage>
</organism>
<dbReference type="EMBL" id="CP039865">
    <property type="protein sequence ID" value="QCK86024.1"/>
    <property type="molecule type" value="Genomic_DNA"/>
</dbReference>
<dbReference type="PIRSF" id="PIRSF010372">
    <property type="entry name" value="PaiB"/>
    <property type="match status" value="1"/>
</dbReference>
<protein>
    <submittedName>
        <fullName evidence="1">FMN-binding negative transcriptional regulator</fullName>
    </submittedName>
</protein>
<dbReference type="SUPFAM" id="SSF50475">
    <property type="entry name" value="FMN-binding split barrel"/>
    <property type="match status" value="1"/>
</dbReference>
<dbReference type="PANTHER" id="PTHR35802:SF1">
    <property type="entry name" value="PROTEASE SYNTHASE AND SPORULATION PROTEIN PAI 2"/>
    <property type="match status" value="1"/>
</dbReference>
<dbReference type="AlphaFoldDB" id="A0A4D7QKW0"/>
<proteinExistence type="predicted"/>
<dbReference type="PANTHER" id="PTHR35802">
    <property type="entry name" value="PROTEASE SYNTHASE AND SPORULATION PROTEIN PAI 2"/>
    <property type="match status" value="1"/>
</dbReference>
<gene>
    <name evidence="1" type="ORF">E8L99_09790</name>
</gene>
<dbReference type="Pfam" id="PF04299">
    <property type="entry name" value="FMN_bind_2"/>
    <property type="match status" value="1"/>
</dbReference>
<keyword evidence="2" id="KW-1185">Reference proteome</keyword>
<accession>A0A4D7QKW0</accession>
<reference evidence="1 2" key="1">
    <citation type="submission" date="2019-04" db="EMBL/GenBank/DDBJ databases">
        <title>Phreatobacter aquaticus sp. nov.</title>
        <authorList>
            <person name="Choi A."/>
            <person name="Baek K."/>
        </authorList>
    </citation>
    <scope>NUCLEOTIDE SEQUENCE [LARGE SCALE GENOMIC DNA]</scope>
    <source>
        <strain evidence="1 2">NMCR1094</strain>
    </source>
</reference>
<dbReference type="InterPro" id="IPR007396">
    <property type="entry name" value="TR_PAI2-type"/>
</dbReference>
<name>A0A4D7QKW0_9HYPH</name>
<evidence type="ECO:0000313" key="1">
    <source>
        <dbReference type="EMBL" id="QCK86024.1"/>
    </source>
</evidence>
<dbReference type="Gene3D" id="2.30.110.10">
    <property type="entry name" value="Electron Transport, Fmn-binding Protein, Chain A"/>
    <property type="match status" value="1"/>
</dbReference>
<dbReference type="RefSeq" id="WP_137099356.1">
    <property type="nucleotide sequence ID" value="NZ_CP039865.1"/>
</dbReference>
<dbReference type="KEGG" id="paqt:E8L99_09790"/>
<dbReference type="OrthoDB" id="9794948at2"/>
<evidence type="ECO:0000313" key="2">
    <source>
        <dbReference type="Proteomes" id="UP000298588"/>
    </source>
</evidence>